<feature type="domain" description="AAA+ ATPase" evidence="2">
    <location>
        <begin position="121"/>
        <end position="246"/>
    </location>
</feature>
<dbReference type="Gene3D" id="3.30.450.90">
    <property type="match status" value="1"/>
</dbReference>
<dbReference type="PANTHER" id="PTHR30486">
    <property type="entry name" value="TWITCHING MOTILITY PROTEIN PILT"/>
    <property type="match status" value="1"/>
</dbReference>
<sequence>MILVNYFKQAIDRHASDLHLIEGSVPALRIAGELVRIGEEPIPFGELKYAVFNILDKATEERLRRKRDVDLSWEFYDNRFRVNLHYQKGRVGLAARLIPSKAPEPEEIGFNETMYKLTHLKDGLVLVTGPSGVGKSTTLATMIEIINAERRSHIITIEDPIEYVFTDKQSIVEQRQIGLDTKSFADALKFALRQDPNVIMVGEMRDLETISAALTAAKTGHLVFSTLHTATAAETVERIVDFFPSQSQQQIAKQLAVVLRAVVSQQLLPKRGGGLICAREIMITNRAIANLIGSLQIEQINSVIQTCRREGMITMNDAIHELLDQSLISDNTAGNRKRDMDTKAVYY</sequence>
<accession>A0A1F5SLQ2</accession>
<dbReference type="InterPro" id="IPR027417">
    <property type="entry name" value="P-loop_NTPase"/>
</dbReference>
<dbReference type="InterPro" id="IPR003593">
    <property type="entry name" value="AAA+_ATPase"/>
</dbReference>
<dbReference type="Proteomes" id="UP000178367">
    <property type="component" value="Unassembled WGS sequence"/>
</dbReference>
<dbReference type="STRING" id="1797994.A2227_02110"/>
<proteinExistence type="inferred from homology"/>
<evidence type="ECO:0000313" key="4">
    <source>
        <dbReference type="Proteomes" id="UP000178367"/>
    </source>
</evidence>
<comment type="caution">
    <text evidence="3">The sequence shown here is derived from an EMBL/GenBank/DDBJ whole genome shotgun (WGS) entry which is preliminary data.</text>
</comment>
<dbReference type="GO" id="GO:0005524">
    <property type="term" value="F:ATP binding"/>
    <property type="evidence" value="ECO:0007669"/>
    <property type="project" value="InterPro"/>
</dbReference>
<reference evidence="3 4" key="1">
    <citation type="journal article" date="2016" name="Nat. Commun.">
        <title>Thousands of microbial genomes shed light on interconnected biogeochemical processes in an aquifer system.</title>
        <authorList>
            <person name="Anantharaman K."/>
            <person name="Brown C.T."/>
            <person name="Hug L.A."/>
            <person name="Sharon I."/>
            <person name="Castelle C.J."/>
            <person name="Probst A.J."/>
            <person name="Thomas B.C."/>
            <person name="Singh A."/>
            <person name="Wilkins M.J."/>
            <person name="Karaoz U."/>
            <person name="Brodie E.L."/>
            <person name="Williams K.H."/>
            <person name="Hubbard S.S."/>
            <person name="Banfield J.F."/>
        </authorList>
    </citation>
    <scope>NUCLEOTIDE SEQUENCE [LARGE SCALE GENOMIC DNA]</scope>
</reference>
<protein>
    <recommendedName>
        <fullName evidence="2">AAA+ ATPase domain-containing protein</fullName>
    </recommendedName>
</protein>
<comment type="similarity">
    <text evidence="1">Belongs to the GSP E family.</text>
</comment>
<dbReference type="NCBIfam" id="TIGR01420">
    <property type="entry name" value="pilT_fam"/>
    <property type="match status" value="1"/>
</dbReference>
<dbReference type="InterPro" id="IPR006321">
    <property type="entry name" value="PilT/PilU"/>
</dbReference>
<dbReference type="InterPro" id="IPR001482">
    <property type="entry name" value="T2SS/T4SS_dom"/>
</dbReference>
<dbReference type="SUPFAM" id="SSF52540">
    <property type="entry name" value="P-loop containing nucleoside triphosphate hydrolases"/>
    <property type="match status" value="1"/>
</dbReference>
<dbReference type="SMART" id="SM00382">
    <property type="entry name" value="AAA"/>
    <property type="match status" value="1"/>
</dbReference>
<dbReference type="EMBL" id="MFGB01000008">
    <property type="protein sequence ID" value="OGF27393.1"/>
    <property type="molecule type" value="Genomic_DNA"/>
</dbReference>
<dbReference type="GO" id="GO:0016887">
    <property type="term" value="F:ATP hydrolysis activity"/>
    <property type="evidence" value="ECO:0007669"/>
    <property type="project" value="InterPro"/>
</dbReference>
<dbReference type="Gene3D" id="3.40.50.300">
    <property type="entry name" value="P-loop containing nucleotide triphosphate hydrolases"/>
    <property type="match status" value="1"/>
</dbReference>
<dbReference type="Pfam" id="PF00437">
    <property type="entry name" value="T2SSE"/>
    <property type="match status" value="1"/>
</dbReference>
<evidence type="ECO:0000259" key="2">
    <source>
        <dbReference type="SMART" id="SM00382"/>
    </source>
</evidence>
<name>A0A1F5SLQ2_9BACT</name>
<evidence type="ECO:0000256" key="1">
    <source>
        <dbReference type="ARBA" id="ARBA00006611"/>
    </source>
</evidence>
<dbReference type="AlphaFoldDB" id="A0A1F5SLQ2"/>
<evidence type="ECO:0000313" key="3">
    <source>
        <dbReference type="EMBL" id="OGF27393.1"/>
    </source>
</evidence>
<dbReference type="CDD" id="cd01131">
    <property type="entry name" value="PilT"/>
    <property type="match status" value="1"/>
</dbReference>
<gene>
    <name evidence="3" type="ORF">A2227_02110</name>
</gene>
<dbReference type="InterPro" id="IPR050921">
    <property type="entry name" value="T4SS_GSP_E_ATPase"/>
</dbReference>
<organism evidence="3 4">
    <name type="scientific">Candidatus Falkowbacteria bacterium RIFOXYA2_FULL_47_19</name>
    <dbReference type="NCBI Taxonomy" id="1797994"/>
    <lineage>
        <taxon>Bacteria</taxon>
        <taxon>Candidatus Falkowiibacteriota</taxon>
    </lineage>
</organism>